<feature type="region of interest" description="Disordered" evidence="7">
    <location>
        <begin position="1"/>
        <end position="24"/>
    </location>
</feature>
<evidence type="ECO:0000256" key="4">
    <source>
        <dbReference type="ARBA" id="ARBA00022552"/>
    </source>
</evidence>
<dbReference type="RefSeq" id="XP_005706296.1">
    <property type="nucleotide sequence ID" value="XM_005706239.1"/>
</dbReference>
<gene>
    <name evidence="8" type="ORF">Gasu_27780</name>
</gene>
<feature type="region of interest" description="Disordered" evidence="7">
    <location>
        <begin position="213"/>
        <end position="238"/>
    </location>
</feature>
<dbReference type="OrthoDB" id="1681842at2759"/>
<evidence type="ECO:0000256" key="3">
    <source>
        <dbReference type="ARBA" id="ARBA00022517"/>
    </source>
</evidence>
<keyword evidence="9" id="KW-1185">Reference proteome</keyword>
<evidence type="ECO:0000256" key="5">
    <source>
        <dbReference type="ARBA" id="ARBA00023242"/>
    </source>
</evidence>
<protein>
    <submittedName>
        <fullName evidence="8">Uncharacterized protein</fullName>
    </submittedName>
</protein>
<feature type="compositionally biased region" description="Basic residues" evidence="7">
    <location>
        <begin position="1"/>
        <end position="12"/>
    </location>
</feature>
<keyword evidence="3" id="KW-0690">Ribosome biogenesis</keyword>
<dbReference type="EMBL" id="KB454505">
    <property type="protein sequence ID" value="EME29776.1"/>
    <property type="molecule type" value="Genomic_DNA"/>
</dbReference>
<evidence type="ECO:0000256" key="2">
    <source>
        <dbReference type="ARBA" id="ARBA00007466"/>
    </source>
</evidence>
<evidence type="ECO:0000313" key="9">
    <source>
        <dbReference type="Proteomes" id="UP000030680"/>
    </source>
</evidence>
<dbReference type="GO" id="GO:0030692">
    <property type="term" value="C:Noc4p-Nop14p complex"/>
    <property type="evidence" value="ECO:0007669"/>
    <property type="project" value="TreeGrafter"/>
</dbReference>
<comment type="similarity">
    <text evidence="2">Belongs to the NOP14 family.</text>
</comment>
<dbReference type="Proteomes" id="UP000030680">
    <property type="component" value="Unassembled WGS sequence"/>
</dbReference>
<dbReference type="STRING" id="130081.M2W258"/>
<feature type="compositionally biased region" description="Polar residues" evidence="7">
    <location>
        <begin position="213"/>
        <end position="229"/>
    </location>
</feature>
<dbReference type="GO" id="GO:0032040">
    <property type="term" value="C:small-subunit processome"/>
    <property type="evidence" value="ECO:0007669"/>
    <property type="project" value="InterPro"/>
</dbReference>
<organism evidence="8 9">
    <name type="scientific">Galdieria sulphuraria</name>
    <name type="common">Red alga</name>
    <dbReference type="NCBI Taxonomy" id="130081"/>
    <lineage>
        <taxon>Eukaryota</taxon>
        <taxon>Rhodophyta</taxon>
        <taxon>Bangiophyceae</taxon>
        <taxon>Galdieriales</taxon>
        <taxon>Galdieriaceae</taxon>
        <taxon>Galdieria</taxon>
    </lineage>
</organism>
<accession>M2W258</accession>
<dbReference type="PANTHER" id="PTHR23183">
    <property type="entry name" value="NOP14"/>
    <property type="match status" value="1"/>
</dbReference>
<dbReference type="AlphaFoldDB" id="M2W258"/>
<evidence type="ECO:0000256" key="1">
    <source>
        <dbReference type="ARBA" id="ARBA00004604"/>
    </source>
</evidence>
<dbReference type="Pfam" id="PF04147">
    <property type="entry name" value="Nop14"/>
    <property type="match status" value="2"/>
</dbReference>
<evidence type="ECO:0000313" key="8">
    <source>
        <dbReference type="EMBL" id="EME29776.1"/>
    </source>
</evidence>
<dbReference type="InterPro" id="IPR007276">
    <property type="entry name" value="Nop14"/>
</dbReference>
<evidence type="ECO:0000256" key="6">
    <source>
        <dbReference type="ARBA" id="ARBA00024695"/>
    </source>
</evidence>
<dbReference type="GO" id="GO:0030490">
    <property type="term" value="P:maturation of SSU-rRNA"/>
    <property type="evidence" value="ECO:0007669"/>
    <property type="project" value="TreeGrafter"/>
</dbReference>
<evidence type="ECO:0000256" key="7">
    <source>
        <dbReference type="SAM" id="MobiDB-lite"/>
    </source>
</evidence>
<dbReference type="PANTHER" id="PTHR23183:SF0">
    <property type="entry name" value="NUCLEOLAR PROTEIN 14"/>
    <property type="match status" value="1"/>
</dbReference>
<reference evidence="9" key="1">
    <citation type="journal article" date="2013" name="Science">
        <title>Gene transfer from bacteria and archaea facilitated evolution of an extremophilic eukaryote.</title>
        <authorList>
            <person name="Schonknecht G."/>
            <person name="Chen W.H."/>
            <person name="Ternes C.M."/>
            <person name="Barbier G.G."/>
            <person name="Shrestha R.P."/>
            <person name="Stanke M."/>
            <person name="Brautigam A."/>
            <person name="Baker B.J."/>
            <person name="Banfield J.F."/>
            <person name="Garavito R.M."/>
            <person name="Carr K."/>
            <person name="Wilkerson C."/>
            <person name="Rensing S.A."/>
            <person name="Gagneul D."/>
            <person name="Dickenson N.E."/>
            <person name="Oesterhelt C."/>
            <person name="Lercher M.J."/>
            <person name="Weber A.P."/>
        </authorList>
    </citation>
    <scope>NUCLEOTIDE SEQUENCE [LARGE SCALE GENOMIC DNA]</scope>
    <source>
        <strain evidence="9">074W</strain>
    </source>
</reference>
<proteinExistence type="inferred from homology"/>
<dbReference type="KEGG" id="gsl:Gasu_27780"/>
<name>M2W258_GALSU</name>
<comment type="subcellular location">
    <subcellularLocation>
        <location evidence="1">Nucleus</location>
        <location evidence="1">Nucleolus</location>
    </subcellularLocation>
</comment>
<keyword evidence="4" id="KW-0698">rRNA processing</keyword>
<dbReference type="GeneID" id="17088546"/>
<comment type="function">
    <text evidence="6">Involved in nucleolar processing of pre-18S ribosomal RNA. Has a role in the nuclear export of 40S pre-ribosomal subunit to the cytoplasm.</text>
</comment>
<keyword evidence="5" id="KW-0539">Nucleus</keyword>
<dbReference type="Gramene" id="EME29776">
    <property type="protein sequence ID" value="EME29776"/>
    <property type="gene ID" value="Gasu_27780"/>
</dbReference>
<sequence length="622" mass="71321">MVRISTKARRNKMNPFEKKSKKRTNAVAKFRNKRPLDGGKKKRFQLLNSSDTEFDITYDNDALGQLSNKEAVDQTTGSEFAQDTLYRTKKEVMAEVISKSKQFKAEKKQEKYIVETLIEDIDAEFMQVLPTLPKKNLFKEPIRTLSLKDSQVDGNKNPFERTRELHTVGSTREDSISELNDTDLTGNLSLLKKRKERTGNYENVKVTAGMSYSTASGQTMNNTDSSAEQDTNETKDRGFPKAYVPEIFEEFLNRLLPNDILQEQYLDTLVTQAVERHNDGSSERLLTFIFHALEVVVQRDNRPDDLTRTLDTTKALVQKIRMLLSYENNHQLGDFVDRVKAKLSEPLLVATSAQEDRQSILDGIDGVIDLSCKLDSNLFLLLFSVSRLSSLKNTISPTISNLIFLIGQWLTRMKVSCLHQIRKGLSLIQLFLPHIEASECFVPEMITYCFSTLSLFVREDSVIRDTLSLYNFSQSESLQRMIRQTIVNDSKQLWVEEEGKTDVIFRVFACNGVSCKSNESEDWRELSKMLCDLFVTCRDIIIRLCRIFKSFDAFHGLILPFMKGLHEISEDEEIWPALRIDSESFASSLKEMIHVTEERGLKPLQLYYKKSSSLPSSLEATR</sequence>